<proteinExistence type="inferred from homology"/>
<evidence type="ECO:0000256" key="3">
    <source>
        <dbReference type="ARBA" id="ARBA00022801"/>
    </source>
</evidence>
<keyword evidence="2 6" id="KW-0645">Protease</keyword>
<dbReference type="Pfam" id="PF13365">
    <property type="entry name" value="Trypsin_2"/>
    <property type="match status" value="1"/>
</dbReference>
<dbReference type="InterPro" id="IPR001940">
    <property type="entry name" value="Peptidase_S1C"/>
</dbReference>
<comment type="caution">
    <text evidence="6">The sequence shown here is derived from an EMBL/GenBank/DDBJ whole genome shotgun (WGS) entry which is preliminary data.</text>
</comment>
<comment type="similarity">
    <text evidence="1">Belongs to the peptidase S1C family.</text>
</comment>
<sequence length="371" mass="38353">MLALTLQLGACGVRPTAVPLSAGEEASRGKQATVTDSPEAAPAQQPGGFVVAAVEKVAPTVVRIDTAQLPGVGPDGTGEARPILPFEMLQGQGSGFIIRSDGIILTNAHVVAAADRVRVTLVSGLSYEGVVLGADPTTDLAMVRIKARGLPTATLGNSDKVRPGEWAIAIGNPLGLDSTVTLGIISAIGRANALPGGSRVAYIQTDAAVNPGNSGGPLINDRAEVIGINTFIRSAPGGGLSFAIPVNKARLIAEQILATGRVMHPFIGVRLQAVTPELAMALNAGRVGCSLPEVWGVVVADVLKGSPAERSGIEACDELLRVEGMVVRTPAEVQVQVDRGRVGEPLRIELRRGADILEVTVLPRKMEQRDG</sequence>
<dbReference type="EMBL" id="SRMO01000033">
    <property type="protein sequence ID" value="TGG94588.1"/>
    <property type="molecule type" value="Genomic_DNA"/>
</dbReference>
<dbReference type="AlphaFoldDB" id="A0A524RR57"/>
<evidence type="ECO:0000259" key="5">
    <source>
        <dbReference type="PROSITE" id="PS50106"/>
    </source>
</evidence>
<dbReference type="PANTHER" id="PTHR22939:SF129">
    <property type="entry name" value="SERINE PROTEASE HTRA2, MITOCHONDRIAL"/>
    <property type="match status" value="1"/>
</dbReference>
<reference evidence="6 7" key="1">
    <citation type="journal article" date="2019" name="mSystems">
        <title>Life at home and on the roam: Genomic adaptions reflect the dual lifestyle of an intracellular, facultative symbiont.</title>
        <authorList>
            <person name="Burgsdorf I."/>
        </authorList>
    </citation>
    <scope>NUCLEOTIDE SEQUENCE [LARGE SCALE GENOMIC DNA]</scope>
    <source>
        <strain evidence="6">277cV</strain>
    </source>
</reference>
<dbReference type="GO" id="GO:0004252">
    <property type="term" value="F:serine-type endopeptidase activity"/>
    <property type="evidence" value="ECO:0007669"/>
    <property type="project" value="InterPro"/>
</dbReference>
<protein>
    <submittedName>
        <fullName evidence="6">Trypsin-like serine protease</fullName>
    </submittedName>
</protein>
<feature type="region of interest" description="Disordered" evidence="4">
    <location>
        <begin position="21"/>
        <end position="44"/>
    </location>
</feature>
<feature type="domain" description="PDZ" evidence="5">
    <location>
        <begin position="268"/>
        <end position="328"/>
    </location>
</feature>
<accession>A0A524RR57</accession>
<dbReference type="SUPFAM" id="SSF50494">
    <property type="entry name" value="Trypsin-like serine proteases"/>
    <property type="match status" value="1"/>
</dbReference>
<name>A0A524RR57_9CHRO</name>
<dbReference type="InterPro" id="IPR009003">
    <property type="entry name" value="Peptidase_S1_PA"/>
</dbReference>
<dbReference type="PANTHER" id="PTHR22939">
    <property type="entry name" value="SERINE PROTEASE FAMILY S1C HTRA-RELATED"/>
    <property type="match status" value="1"/>
</dbReference>
<dbReference type="Gene3D" id="2.40.10.120">
    <property type="match status" value="1"/>
</dbReference>
<evidence type="ECO:0000313" key="7">
    <source>
        <dbReference type="Proteomes" id="UP000317990"/>
    </source>
</evidence>
<evidence type="ECO:0000256" key="2">
    <source>
        <dbReference type="ARBA" id="ARBA00022670"/>
    </source>
</evidence>
<dbReference type="InterPro" id="IPR001478">
    <property type="entry name" value="PDZ"/>
</dbReference>
<dbReference type="Gene3D" id="2.30.42.10">
    <property type="match status" value="1"/>
</dbReference>
<dbReference type="SMART" id="SM00228">
    <property type="entry name" value="PDZ"/>
    <property type="match status" value="1"/>
</dbReference>
<dbReference type="PRINTS" id="PR00834">
    <property type="entry name" value="PROTEASES2C"/>
</dbReference>
<dbReference type="InterPro" id="IPR036034">
    <property type="entry name" value="PDZ_sf"/>
</dbReference>
<dbReference type="GO" id="GO:0006508">
    <property type="term" value="P:proteolysis"/>
    <property type="evidence" value="ECO:0007669"/>
    <property type="project" value="UniProtKB-KW"/>
</dbReference>
<dbReference type="Pfam" id="PF13180">
    <property type="entry name" value="PDZ_2"/>
    <property type="match status" value="1"/>
</dbReference>
<evidence type="ECO:0000313" key="6">
    <source>
        <dbReference type="EMBL" id="TGG94588.1"/>
    </source>
</evidence>
<evidence type="ECO:0000256" key="1">
    <source>
        <dbReference type="ARBA" id="ARBA00010541"/>
    </source>
</evidence>
<evidence type="ECO:0000256" key="4">
    <source>
        <dbReference type="SAM" id="MobiDB-lite"/>
    </source>
</evidence>
<keyword evidence="3" id="KW-0378">Hydrolase</keyword>
<organism evidence="6 7">
    <name type="scientific">Aphanocapsa feldmannii 277cV</name>
    <dbReference type="NCBI Taxonomy" id="2507553"/>
    <lineage>
        <taxon>Bacteria</taxon>
        <taxon>Bacillati</taxon>
        <taxon>Cyanobacteriota</taxon>
        <taxon>Cyanophyceae</taxon>
        <taxon>Oscillatoriophycideae</taxon>
        <taxon>Chroococcales</taxon>
        <taxon>Microcystaceae</taxon>
        <taxon>Aphanocapsa</taxon>
    </lineage>
</organism>
<dbReference type="PROSITE" id="PS50106">
    <property type="entry name" value="PDZ"/>
    <property type="match status" value="1"/>
</dbReference>
<gene>
    <name evidence="6" type="ORF">ERJ67_02085</name>
</gene>
<dbReference type="Proteomes" id="UP000317990">
    <property type="component" value="Unassembled WGS sequence"/>
</dbReference>
<dbReference type="SUPFAM" id="SSF50156">
    <property type="entry name" value="PDZ domain-like"/>
    <property type="match status" value="1"/>
</dbReference>